<dbReference type="InParanoid" id="A0A286UVA3"/>
<evidence type="ECO:0000259" key="1">
    <source>
        <dbReference type="Pfam" id="PF01370"/>
    </source>
</evidence>
<dbReference type="PANTHER" id="PTHR43245">
    <property type="entry name" value="BIFUNCTIONAL POLYMYXIN RESISTANCE PROTEIN ARNA"/>
    <property type="match status" value="1"/>
</dbReference>
<gene>
    <name evidence="2" type="ORF">PNOK_0060800</name>
</gene>
<evidence type="ECO:0000313" key="2">
    <source>
        <dbReference type="EMBL" id="PAV23540.1"/>
    </source>
</evidence>
<dbReference type="STRING" id="2282107.A0A286UVA3"/>
<dbReference type="PANTHER" id="PTHR43245:SF11">
    <property type="entry name" value="LD23561P"/>
    <property type="match status" value="1"/>
</dbReference>
<sequence length="423" mass="46721">MPAVIIFGGLNTYTRAFARHLIPKDGPPLVSHLRIVDKYSVEPPTTYLGADFPSVLKDPIVEYKQANLTIPAAVAKVFDPPEGKEVYDYVFDLTGEVRHDRSDMIQINQTVNIATLVGKEAAKRGVKAYVRVTQPFYETPEKGAHDEKESIKPSGMRGVWWHETLRALADIDGLNLVILRPGLVYGPYVEHGIIAISMTVASVYGYLKKPMKGLWSPGKNPMHTVHVEDVAAAAYVLADWMAKEGKAKANEIAGEEIPSNDKGKTKAAVSEIGEGFVLTDRNKKLVAPIFNLVDNSNSTLISVGTEITALFGTTFGFHDFFTTTMAKMTKLSESIIEDINEEHVGAWTEMITTSNPPIPNTPLSAYMDDSVLSKVCVAFSAEKIKRVTGFEVKHPKFTKEELSDVVDRWKEEGSWPNVEPKPE</sequence>
<dbReference type="Pfam" id="PF01370">
    <property type="entry name" value="Epimerase"/>
    <property type="match status" value="1"/>
</dbReference>
<dbReference type="Proteomes" id="UP000217199">
    <property type="component" value="Unassembled WGS sequence"/>
</dbReference>
<keyword evidence="3" id="KW-1185">Reference proteome</keyword>
<feature type="domain" description="NAD-dependent epimerase/dehydratase" evidence="1">
    <location>
        <begin position="62"/>
        <end position="243"/>
    </location>
</feature>
<organism evidence="2 3">
    <name type="scientific">Pyrrhoderma noxium</name>
    <dbReference type="NCBI Taxonomy" id="2282107"/>
    <lineage>
        <taxon>Eukaryota</taxon>
        <taxon>Fungi</taxon>
        <taxon>Dikarya</taxon>
        <taxon>Basidiomycota</taxon>
        <taxon>Agaricomycotina</taxon>
        <taxon>Agaricomycetes</taxon>
        <taxon>Hymenochaetales</taxon>
        <taxon>Hymenochaetaceae</taxon>
        <taxon>Pyrrhoderma</taxon>
    </lineage>
</organism>
<dbReference type="Gene3D" id="3.40.50.720">
    <property type="entry name" value="NAD(P)-binding Rossmann-like Domain"/>
    <property type="match status" value="1"/>
</dbReference>
<dbReference type="OrthoDB" id="16464at2759"/>
<name>A0A286UVA3_9AGAM</name>
<dbReference type="EMBL" id="NBII01000001">
    <property type="protein sequence ID" value="PAV23540.1"/>
    <property type="molecule type" value="Genomic_DNA"/>
</dbReference>
<proteinExistence type="predicted"/>
<dbReference type="SUPFAM" id="SSF51735">
    <property type="entry name" value="NAD(P)-binding Rossmann-fold domains"/>
    <property type="match status" value="1"/>
</dbReference>
<dbReference type="InterPro" id="IPR050177">
    <property type="entry name" value="Lipid_A_modif_metabolic_enz"/>
</dbReference>
<dbReference type="InterPro" id="IPR001509">
    <property type="entry name" value="Epimerase_deHydtase"/>
</dbReference>
<evidence type="ECO:0000313" key="3">
    <source>
        <dbReference type="Proteomes" id="UP000217199"/>
    </source>
</evidence>
<dbReference type="InterPro" id="IPR036291">
    <property type="entry name" value="NAD(P)-bd_dom_sf"/>
</dbReference>
<reference evidence="2 3" key="1">
    <citation type="journal article" date="2017" name="Mol. Ecol.">
        <title>Comparative and population genomic landscape of Phellinus noxius: A hypervariable fungus causing root rot in trees.</title>
        <authorList>
            <person name="Chung C.L."/>
            <person name="Lee T.J."/>
            <person name="Akiba M."/>
            <person name="Lee H.H."/>
            <person name="Kuo T.H."/>
            <person name="Liu D."/>
            <person name="Ke H.M."/>
            <person name="Yokoi T."/>
            <person name="Roa M.B."/>
            <person name="Lu M.J."/>
            <person name="Chang Y.Y."/>
            <person name="Ann P.J."/>
            <person name="Tsai J.N."/>
            <person name="Chen C.Y."/>
            <person name="Tzean S.S."/>
            <person name="Ota Y."/>
            <person name="Hattori T."/>
            <person name="Sahashi N."/>
            <person name="Liou R.F."/>
            <person name="Kikuchi T."/>
            <person name="Tsai I.J."/>
        </authorList>
    </citation>
    <scope>NUCLEOTIDE SEQUENCE [LARGE SCALE GENOMIC DNA]</scope>
    <source>
        <strain evidence="2 3">FFPRI411160</strain>
    </source>
</reference>
<comment type="caution">
    <text evidence="2">The sequence shown here is derived from an EMBL/GenBank/DDBJ whole genome shotgun (WGS) entry which is preliminary data.</text>
</comment>
<protein>
    <submittedName>
        <fullName evidence="2">Nad dependent epimerase dehydratase family</fullName>
    </submittedName>
</protein>
<accession>A0A286UVA3</accession>
<dbReference type="AlphaFoldDB" id="A0A286UVA3"/>